<accession>A0A0S3KE03</accession>
<dbReference type="Proteomes" id="UP000183039">
    <property type="component" value="Unassembled WGS sequence"/>
</dbReference>
<dbReference type="Gene3D" id="1.10.10.10">
    <property type="entry name" value="Winged helix-like DNA-binding domain superfamily/Winged helix DNA-binding domain"/>
    <property type="match status" value="1"/>
</dbReference>
<keyword evidence="4" id="KW-1185">Reference proteome</keyword>
<protein>
    <submittedName>
        <fullName evidence="3">Transcriptional regulator</fullName>
    </submittedName>
</protein>
<evidence type="ECO:0000313" key="2">
    <source>
        <dbReference type="EMBL" id="ALS02504.1"/>
    </source>
</evidence>
<dbReference type="KEGG" id="ess:ATZ33_14285"/>
<evidence type="ECO:0000259" key="1">
    <source>
        <dbReference type="PROSITE" id="PS50995"/>
    </source>
</evidence>
<dbReference type="SMART" id="SM00347">
    <property type="entry name" value="HTH_MARR"/>
    <property type="match status" value="1"/>
</dbReference>
<dbReference type="PANTHER" id="PTHR33164:SF101">
    <property type="entry name" value="TRANSCRIPTIONAL REPRESSOR MPRA"/>
    <property type="match status" value="1"/>
</dbReference>
<dbReference type="SUPFAM" id="SSF46785">
    <property type="entry name" value="Winged helix' DNA-binding domain"/>
    <property type="match status" value="1"/>
</dbReference>
<reference evidence="2 4" key="2">
    <citation type="submission" date="2015-12" db="EMBL/GenBank/DDBJ databases">
        <authorList>
            <person name="Lauer A."/>
            <person name="Humrighouse B."/>
            <person name="Loparev V."/>
            <person name="Shewmaker P.L."/>
            <person name="Whitney A.M."/>
            <person name="McLaughlin R.W."/>
        </authorList>
    </citation>
    <scope>NUCLEOTIDE SEQUENCE [LARGE SCALE GENOMIC DNA]</scope>
    <source>
        <strain evidence="2 4">LMG 23085</strain>
    </source>
</reference>
<dbReference type="GO" id="GO:0006950">
    <property type="term" value="P:response to stress"/>
    <property type="evidence" value="ECO:0007669"/>
    <property type="project" value="TreeGrafter"/>
</dbReference>
<dbReference type="AlphaFoldDB" id="A0A0S3KE03"/>
<dbReference type="InterPro" id="IPR039422">
    <property type="entry name" value="MarR/SlyA-like"/>
</dbReference>
<name>A0A0S3KE03_9ENTE</name>
<dbReference type="InterPro" id="IPR036390">
    <property type="entry name" value="WH_DNA-bd_sf"/>
</dbReference>
<dbReference type="InterPro" id="IPR036388">
    <property type="entry name" value="WH-like_DNA-bd_sf"/>
</dbReference>
<dbReference type="PROSITE" id="PS50995">
    <property type="entry name" value="HTH_MARR_2"/>
    <property type="match status" value="1"/>
</dbReference>
<evidence type="ECO:0000313" key="5">
    <source>
        <dbReference type="Proteomes" id="UP000183039"/>
    </source>
</evidence>
<dbReference type="Proteomes" id="UP000065511">
    <property type="component" value="Chromosome"/>
</dbReference>
<evidence type="ECO:0000313" key="4">
    <source>
        <dbReference type="Proteomes" id="UP000065511"/>
    </source>
</evidence>
<organism evidence="3 5">
    <name type="scientific">Enterococcus silesiacus</name>
    <dbReference type="NCBI Taxonomy" id="332949"/>
    <lineage>
        <taxon>Bacteria</taxon>
        <taxon>Bacillati</taxon>
        <taxon>Bacillota</taxon>
        <taxon>Bacilli</taxon>
        <taxon>Lactobacillales</taxon>
        <taxon>Enterococcaceae</taxon>
        <taxon>Enterococcus</taxon>
    </lineage>
</organism>
<gene>
    <name evidence="2" type="ORF">ATZ33_14285</name>
    <name evidence="3" type="ORF">RV15_GL000187</name>
</gene>
<dbReference type="EMBL" id="CP013614">
    <property type="protein sequence ID" value="ALS02504.1"/>
    <property type="molecule type" value="Genomic_DNA"/>
</dbReference>
<dbReference type="Pfam" id="PF01047">
    <property type="entry name" value="MarR"/>
    <property type="match status" value="1"/>
</dbReference>
<dbReference type="OrthoDB" id="6462103at2"/>
<evidence type="ECO:0000313" key="3">
    <source>
        <dbReference type="EMBL" id="OJG93585.1"/>
    </source>
</evidence>
<dbReference type="InterPro" id="IPR000835">
    <property type="entry name" value="HTH_MarR-typ"/>
</dbReference>
<feature type="domain" description="HTH marR-type" evidence="1">
    <location>
        <begin position="1"/>
        <end position="137"/>
    </location>
</feature>
<dbReference type="PANTHER" id="PTHR33164">
    <property type="entry name" value="TRANSCRIPTIONAL REGULATOR, MARR FAMILY"/>
    <property type="match status" value="1"/>
</dbReference>
<reference evidence="3 5" key="1">
    <citation type="submission" date="2014-12" db="EMBL/GenBank/DDBJ databases">
        <title>Draft genome sequences of 29 type strains of Enterococci.</title>
        <authorList>
            <person name="Zhong Z."/>
            <person name="Sun Z."/>
            <person name="Liu W."/>
            <person name="Zhang W."/>
            <person name="Zhang H."/>
        </authorList>
    </citation>
    <scope>NUCLEOTIDE SEQUENCE [LARGE SCALE GENOMIC DNA]</scope>
    <source>
        <strain evidence="3 5">DSM 22801</strain>
    </source>
</reference>
<dbReference type="GO" id="GO:0003700">
    <property type="term" value="F:DNA-binding transcription factor activity"/>
    <property type="evidence" value="ECO:0007669"/>
    <property type="project" value="InterPro"/>
</dbReference>
<sequence>MQPIGQIFSEIYDNVLIQFQNNSQRSDTFPDLSANDEHYIDILYSLKKPTLTSFAEKAEISKPASTRIIRGFLERGFLTKHPSPVDKRIQYLELSPELKEHCQKNYQLFDHVFSECLSVLSENEQKELHRLMHKINEKI</sequence>
<dbReference type="RefSeq" id="WP_071876175.1">
    <property type="nucleotide sequence ID" value="NZ_JXLC01000001.1"/>
</dbReference>
<proteinExistence type="predicted"/>
<dbReference type="EMBL" id="JXLC01000001">
    <property type="protein sequence ID" value="OJG93585.1"/>
    <property type="molecule type" value="Genomic_DNA"/>
</dbReference>